<feature type="region of interest" description="Disordered" evidence="1">
    <location>
        <begin position="44"/>
        <end position="66"/>
    </location>
</feature>
<proteinExistence type="predicted"/>
<accession>A0A5R9QBD2</accession>
<dbReference type="Pfam" id="PF11154">
    <property type="entry name" value="DUF2934"/>
    <property type="match status" value="1"/>
</dbReference>
<name>A0A5R9QBD2_9GAMM</name>
<dbReference type="OrthoDB" id="9811127at2"/>
<evidence type="ECO:0000313" key="2">
    <source>
        <dbReference type="EMBL" id="TLX62436.1"/>
    </source>
</evidence>
<reference evidence="2 3" key="1">
    <citation type="journal article" date="2017" name="Eur. J. Clin. Microbiol. Infect. Dis.">
        <title>Uncommonly isolated clinical Pseudomonas: identification and phylogenetic assignation.</title>
        <authorList>
            <person name="Mulet M."/>
            <person name="Gomila M."/>
            <person name="Ramirez A."/>
            <person name="Cardew S."/>
            <person name="Moore E.R."/>
            <person name="Lalucat J."/>
            <person name="Garcia-Valdes E."/>
        </authorList>
    </citation>
    <scope>NUCLEOTIDE SEQUENCE [LARGE SCALE GENOMIC DNA]</scope>
    <source>
        <strain evidence="2 3">SD129</strain>
    </source>
</reference>
<dbReference type="InterPro" id="IPR021327">
    <property type="entry name" value="DUF2934"/>
</dbReference>
<comment type="caution">
    <text evidence="2">The sequence shown here is derived from an EMBL/GenBank/DDBJ whole genome shotgun (WGS) entry which is preliminary data.</text>
</comment>
<dbReference type="EMBL" id="QLAG01000022">
    <property type="protein sequence ID" value="TLX62436.1"/>
    <property type="molecule type" value="Genomic_DNA"/>
</dbReference>
<gene>
    <name evidence="2" type="ORF">DN820_16425</name>
</gene>
<sequence length="66" mass="7872">MNDVEQRIRERAYQLWEENGRPEGRDVDYWLQAREEIEPFYKEGDATAGSVESSVAIPMPRREEER</sequence>
<organism evidence="2 3">
    <name type="scientific">Stutzerimonas nosocomialis</name>
    <dbReference type="NCBI Taxonomy" id="1056496"/>
    <lineage>
        <taxon>Bacteria</taxon>
        <taxon>Pseudomonadati</taxon>
        <taxon>Pseudomonadota</taxon>
        <taxon>Gammaproteobacteria</taxon>
        <taxon>Pseudomonadales</taxon>
        <taxon>Pseudomonadaceae</taxon>
        <taxon>Stutzerimonas</taxon>
    </lineage>
</organism>
<dbReference type="Proteomes" id="UP000306753">
    <property type="component" value="Unassembled WGS sequence"/>
</dbReference>
<evidence type="ECO:0000313" key="3">
    <source>
        <dbReference type="Proteomes" id="UP000306753"/>
    </source>
</evidence>
<evidence type="ECO:0000256" key="1">
    <source>
        <dbReference type="SAM" id="MobiDB-lite"/>
    </source>
</evidence>
<protein>
    <submittedName>
        <fullName evidence="2">DUF2934 domain-containing protein</fullName>
    </submittedName>
</protein>
<dbReference type="AlphaFoldDB" id="A0A5R9QBD2"/>
<keyword evidence="3" id="KW-1185">Reference proteome</keyword>
<dbReference type="RefSeq" id="WP_138409512.1">
    <property type="nucleotide sequence ID" value="NZ_QLAE01000028.1"/>
</dbReference>